<dbReference type="Proteomes" id="UP000789920">
    <property type="component" value="Unassembled WGS sequence"/>
</dbReference>
<name>A0ACA9RWZ4_9GLOM</name>
<gene>
    <name evidence="1" type="ORF">RPERSI_LOCUS23805</name>
</gene>
<feature type="non-terminal residue" evidence="1">
    <location>
        <position position="1"/>
    </location>
</feature>
<dbReference type="EMBL" id="CAJVQC010075128">
    <property type="protein sequence ID" value="CAG8813591.1"/>
    <property type="molecule type" value="Genomic_DNA"/>
</dbReference>
<keyword evidence="2" id="KW-1185">Reference proteome</keyword>
<evidence type="ECO:0000313" key="1">
    <source>
        <dbReference type="EMBL" id="CAG8813591.1"/>
    </source>
</evidence>
<accession>A0ACA9RWZ4</accession>
<proteinExistence type="predicted"/>
<organism evidence="1 2">
    <name type="scientific">Racocetra persica</name>
    <dbReference type="NCBI Taxonomy" id="160502"/>
    <lineage>
        <taxon>Eukaryota</taxon>
        <taxon>Fungi</taxon>
        <taxon>Fungi incertae sedis</taxon>
        <taxon>Mucoromycota</taxon>
        <taxon>Glomeromycotina</taxon>
        <taxon>Glomeromycetes</taxon>
        <taxon>Diversisporales</taxon>
        <taxon>Gigasporaceae</taxon>
        <taxon>Racocetra</taxon>
    </lineage>
</organism>
<protein>
    <submittedName>
        <fullName evidence="1">34679_t:CDS:1</fullName>
    </submittedName>
</protein>
<reference evidence="1" key="1">
    <citation type="submission" date="2021-06" db="EMBL/GenBank/DDBJ databases">
        <authorList>
            <person name="Kallberg Y."/>
            <person name="Tangrot J."/>
            <person name="Rosling A."/>
        </authorList>
    </citation>
    <scope>NUCLEOTIDE SEQUENCE</scope>
    <source>
        <strain evidence="1">MA461A</strain>
    </source>
</reference>
<comment type="caution">
    <text evidence="1">The sequence shown here is derived from an EMBL/GenBank/DDBJ whole genome shotgun (WGS) entry which is preliminary data.</text>
</comment>
<feature type="non-terminal residue" evidence="1">
    <location>
        <position position="85"/>
    </location>
</feature>
<sequence>TVSTTYRKTHKIYKYKANVTIHTTGELLSKSLEEFLNLGCKSNMQCAFRPEREPNTLPYKYEFTYNDKPIQKTDTLEKLGIKICI</sequence>
<evidence type="ECO:0000313" key="2">
    <source>
        <dbReference type="Proteomes" id="UP000789920"/>
    </source>
</evidence>